<dbReference type="RefSeq" id="WP_188474256.1">
    <property type="nucleotide sequence ID" value="NZ_BMFZ01000008.1"/>
</dbReference>
<proteinExistence type="predicted"/>
<reference evidence="3" key="1">
    <citation type="journal article" date="2019" name="Int. J. Syst. Evol. Microbiol.">
        <title>The Global Catalogue of Microorganisms (GCM) 10K type strain sequencing project: providing services to taxonomists for standard genome sequencing and annotation.</title>
        <authorList>
            <consortium name="The Broad Institute Genomics Platform"/>
            <consortium name="The Broad Institute Genome Sequencing Center for Infectious Disease"/>
            <person name="Wu L."/>
            <person name="Ma J."/>
        </authorList>
    </citation>
    <scope>NUCLEOTIDE SEQUENCE [LARGE SCALE GENOMIC DNA]</scope>
    <source>
        <strain evidence="3">CGMCC 1.12806</strain>
    </source>
</reference>
<keyword evidence="1" id="KW-0812">Transmembrane</keyword>
<evidence type="ECO:0000313" key="2">
    <source>
        <dbReference type="EMBL" id="GGA51668.1"/>
    </source>
</evidence>
<keyword evidence="1" id="KW-0472">Membrane</keyword>
<protein>
    <recommendedName>
        <fullName evidence="4">Colicin V</fullName>
    </recommendedName>
</protein>
<evidence type="ECO:0000256" key="1">
    <source>
        <dbReference type="SAM" id="Phobius"/>
    </source>
</evidence>
<accession>A0ABQ1GX43</accession>
<sequence>MRELNVMEVEAVSGAGFLSSLSSAILAGTVFAAGGTYIGGVGGGSGGGFLGFGLFGEAVGAIAGGILGAATGAVMGAALGWDNPESINSLSTQVITSIINGNFAVSA</sequence>
<comment type="caution">
    <text evidence="2">The sequence shown here is derived from an EMBL/GenBank/DDBJ whole genome shotgun (WGS) entry which is preliminary data.</text>
</comment>
<evidence type="ECO:0008006" key="4">
    <source>
        <dbReference type="Google" id="ProtNLM"/>
    </source>
</evidence>
<feature type="transmembrane region" description="Helical" evidence="1">
    <location>
        <begin position="58"/>
        <end position="81"/>
    </location>
</feature>
<keyword evidence="3" id="KW-1185">Reference proteome</keyword>
<organism evidence="2 3">
    <name type="scientific">Hafnia psychrotolerans</name>
    <dbReference type="NCBI Taxonomy" id="1477018"/>
    <lineage>
        <taxon>Bacteria</taxon>
        <taxon>Pseudomonadati</taxon>
        <taxon>Pseudomonadota</taxon>
        <taxon>Gammaproteobacteria</taxon>
        <taxon>Enterobacterales</taxon>
        <taxon>Hafniaceae</taxon>
        <taxon>Hafnia</taxon>
    </lineage>
</organism>
<dbReference type="Proteomes" id="UP000627464">
    <property type="component" value="Unassembled WGS sequence"/>
</dbReference>
<feature type="transmembrane region" description="Helical" evidence="1">
    <location>
        <begin position="12"/>
        <end position="38"/>
    </location>
</feature>
<dbReference type="EMBL" id="BMFZ01000008">
    <property type="protein sequence ID" value="GGA51668.1"/>
    <property type="molecule type" value="Genomic_DNA"/>
</dbReference>
<keyword evidence="1" id="KW-1133">Transmembrane helix</keyword>
<name>A0ABQ1GX43_9GAMM</name>
<gene>
    <name evidence="2" type="ORF">GCM10011328_28910</name>
</gene>
<evidence type="ECO:0000313" key="3">
    <source>
        <dbReference type="Proteomes" id="UP000627464"/>
    </source>
</evidence>